<dbReference type="AlphaFoldDB" id="A0A1F5WGR8"/>
<dbReference type="STRING" id="1798338.A3J56_01575"/>
<reference evidence="5 6" key="1">
    <citation type="journal article" date="2016" name="Nat. Commun.">
        <title>Thousands of microbial genomes shed light on interconnected biogeochemical processes in an aquifer system.</title>
        <authorList>
            <person name="Anantharaman K."/>
            <person name="Brown C.T."/>
            <person name="Hug L.A."/>
            <person name="Sharon I."/>
            <person name="Castelle C.J."/>
            <person name="Probst A.J."/>
            <person name="Thomas B.C."/>
            <person name="Singh A."/>
            <person name="Wilkins M.J."/>
            <person name="Karaoz U."/>
            <person name="Brodie E.L."/>
            <person name="Williams K.H."/>
            <person name="Hubbard S.S."/>
            <person name="Banfield J.F."/>
        </authorList>
    </citation>
    <scope>NUCLEOTIDE SEQUENCE [LARGE SCALE GENOMIC DNA]</scope>
</reference>
<sequence>MDCIFCKIIHKEVPAEVLRETQDVVMIPDIRPSAPIHYLIISKRHIASIRDVDHNDEKLLGHMVHAAKEGAEQLGLSGYKLVFNVGKDGGQIVDHIHLHLLGGWERGEQKKIN</sequence>
<dbReference type="PRINTS" id="PR00332">
    <property type="entry name" value="HISTRIAD"/>
</dbReference>
<comment type="caution">
    <text evidence="5">The sequence shown here is derived from an EMBL/GenBank/DDBJ whole genome shotgun (WGS) entry which is preliminary data.</text>
</comment>
<dbReference type="EMBL" id="MFHQ01000006">
    <property type="protein sequence ID" value="OGF74774.1"/>
    <property type="molecule type" value="Genomic_DNA"/>
</dbReference>
<evidence type="ECO:0000256" key="1">
    <source>
        <dbReference type="PIRSR" id="PIRSR601310-1"/>
    </source>
</evidence>
<evidence type="ECO:0000313" key="5">
    <source>
        <dbReference type="EMBL" id="OGF74774.1"/>
    </source>
</evidence>
<proteinExistence type="predicted"/>
<name>A0A1F5WGR8_9BACT</name>
<dbReference type="InterPro" id="IPR001310">
    <property type="entry name" value="Histidine_triad_HIT"/>
</dbReference>
<organism evidence="5 6">
    <name type="scientific">Candidatus Giovannonibacteria bacterium RIFCSPHIGHO2_02_FULL_46_20</name>
    <dbReference type="NCBI Taxonomy" id="1798338"/>
    <lineage>
        <taxon>Bacteria</taxon>
        <taxon>Candidatus Giovannoniibacteriota</taxon>
    </lineage>
</organism>
<accession>A0A1F5WGR8</accession>
<evidence type="ECO:0000313" key="6">
    <source>
        <dbReference type="Proteomes" id="UP000178406"/>
    </source>
</evidence>
<dbReference type="InterPro" id="IPR036265">
    <property type="entry name" value="HIT-like_sf"/>
</dbReference>
<gene>
    <name evidence="5" type="ORF">A3J56_01575</name>
</gene>
<dbReference type="GO" id="GO:0003824">
    <property type="term" value="F:catalytic activity"/>
    <property type="evidence" value="ECO:0007669"/>
    <property type="project" value="InterPro"/>
</dbReference>
<evidence type="ECO:0000256" key="2">
    <source>
        <dbReference type="PIRSR" id="PIRSR601310-3"/>
    </source>
</evidence>
<dbReference type="PANTHER" id="PTHR23089">
    <property type="entry name" value="HISTIDINE TRIAD HIT PROTEIN"/>
    <property type="match status" value="1"/>
</dbReference>
<dbReference type="InterPro" id="IPR011146">
    <property type="entry name" value="HIT-like"/>
</dbReference>
<dbReference type="Pfam" id="PF11969">
    <property type="entry name" value="DcpS_C"/>
    <property type="match status" value="1"/>
</dbReference>
<evidence type="ECO:0000259" key="4">
    <source>
        <dbReference type="PROSITE" id="PS51084"/>
    </source>
</evidence>
<dbReference type="SUPFAM" id="SSF54197">
    <property type="entry name" value="HIT-like"/>
    <property type="match status" value="1"/>
</dbReference>
<dbReference type="PROSITE" id="PS51084">
    <property type="entry name" value="HIT_2"/>
    <property type="match status" value="1"/>
</dbReference>
<dbReference type="InterPro" id="IPR019808">
    <property type="entry name" value="Histidine_triad_CS"/>
</dbReference>
<feature type="domain" description="HIT" evidence="4">
    <location>
        <begin position="4"/>
        <end position="111"/>
    </location>
</feature>
<dbReference type="PROSITE" id="PS00892">
    <property type="entry name" value="HIT_1"/>
    <property type="match status" value="1"/>
</dbReference>
<feature type="active site" description="Tele-AMP-histidine intermediate" evidence="1">
    <location>
        <position position="97"/>
    </location>
</feature>
<evidence type="ECO:0000256" key="3">
    <source>
        <dbReference type="PROSITE-ProRule" id="PRU00464"/>
    </source>
</evidence>
<protein>
    <submittedName>
        <fullName evidence="5">Histidine triad nucleotide-binding protein</fullName>
    </submittedName>
</protein>
<dbReference type="Gene3D" id="3.30.428.10">
    <property type="entry name" value="HIT-like"/>
    <property type="match status" value="1"/>
</dbReference>
<feature type="short sequence motif" description="Histidine triad motif" evidence="2 3">
    <location>
        <begin position="95"/>
        <end position="99"/>
    </location>
</feature>
<dbReference type="Proteomes" id="UP000178406">
    <property type="component" value="Unassembled WGS sequence"/>
</dbReference>